<dbReference type="Proteomes" id="UP000191672">
    <property type="component" value="Unassembled WGS sequence"/>
</dbReference>
<accession>A0A1V6PJA0</accession>
<protein>
    <submittedName>
        <fullName evidence="1">Uncharacterized protein</fullName>
    </submittedName>
</protein>
<comment type="caution">
    <text evidence="1">The sequence shown here is derived from an EMBL/GenBank/DDBJ whole genome shotgun (WGS) entry which is preliminary data.</text>
</comment>
<reference evidence="2" key="1">
    <citation type="journal article" date="2017" name="Nat. Microbiol.">
        <title>Global analysis of biosynthetic gene clusters reveals vast potential of secondary metabolite production in Penicillium species.</title>
        <authorList>
            <person name="Nielsen J.C."/>
            <person name="Grijseels S."/>
            <person name="Prigent S."/>
            <person name="Ji B."/>
            <person name="Dainat J."/>
            <person name="Nielsen K.F."/>
            <person name="Frisvad J.C."/>
            <person name="Workman M."/>
            <person name="Nielsen J."/>
        </authorList>
    </citation>
    <scope>NUCLEOTIDE SEQUENCE [LARGE SCALE GENOMIC DNA]</scope>
    <source>
        <strain evidence="2">IBT 31811</strain>
    </source>
</reference>
<organism evidence="1 2">
    <name type="scientific">Penicillium antarcticum</name>
    <dbReference type="NCBI Taxonomy" id="416450"/>
    <lineage>
        <taxon>Eukaryota</taxon>
        <taxon>Fungi</taxon>
        <taxon>Dikarya</taxon>
        <taxon>Ascomycota</taxon>
        <taxon>Pezizomycotina</taxon>
        <taxon>Eurotiomycetes</taxon>
        <taxon>Eurotiomycetidae</taxon>
        <taxon>Eurotiales</taxon>
        <taxon>Aspergillaceae</taxon>
        <taxon>Penicillium</taxon>
    </lineage>
</organism>
<keyword evidence="2" id="KW-1185">Reference proteome</keyword>
<sequence length="101" mass="11500">MAPQTMEVPMTATSSMDWVALCLCYSDQALSSDRWLSDFRGRKNREEVGINKCSCQPKDLPPSASFHNGMSNDWSDDWDSDISKPIEHEYWSRLTGLVQLP</sequence>
<proteinExistence type="predicted"/>
<dbReference type="EMBL" id="MDYN01000123">
    <property type="protein sequence ID" value="OQD76732.1"/>
    <property type="molecule type" value="Genomic_DNA"/>
</dbReference>
<gene>
    <name evidence="1" type="ORF">PENANT_c123G03894</name>
</gene>
<dbReference type="AlphaFoldDB" id="A0A1V6PJA0"/>
<name>A0A1V6PJA0_9EURO</name>
<evidence type="ECO:0000313" key="1">
    <source>
        <dbReference type="EMBL" id="OQD76732.1"/>
    </source>
</evidence>
<evidence type="ECO:0000313" key="2">
    <source>
        <dbReference type="Proteomes" id="UP000191672"/>
    </source>
</evidence>